<comment type="subunit">
    <text evidence="4">Homodimer.</text>
</comment>
<keyword evidence="11" id="KW-1185">Reference proteome</keyword>
<dbReference type="InterPro" id="IPR015797">
    <property type="entry name" value="NUDIX_hydrolase-like_dom_sf"/>
</dbReference>
<evidence type="ECO:0000256" key="5">
    <source>
        <dbReference type="ARBA" id="ARBA00016377"/>
    </source>
</evidence>
<comment type="caution">
    <text evidence="10">The sequence shown here is derived from an EMBL/GenBank/DDBJ whole genome shotgun (WGS) entry which is preliminary data.</text>
</comment>
<dbReference type="PROSITE" id="PS51462">
    <property type="entry name" value="NUDIX"/>
    <property type="match status" value="1"/>
</dbReference>
<name>A0ABQ4PZQ5_9BURK</name>
<evidence type="ECO:0000256" key="2">
    <source>
        <dbReference type="ARBA" id="ARBA00001946"/>
    </source>
</evidence>
<organism evidence="10 11">
    <name type="scientific">Noviherbaspirillum aridicola</name>
    <dbReference type="NCBI Taxonomy" id="2849687"/>
    <lineage>
        <taxon>Bacteria</taxon>
        <taxon>Pseudomonadati</taxon>
        <taxon>Pseudomonadota</taxon>
        <taxon>Betaproteobacteria</taxon>
        <taxon>Burkholderiales</taxon>
        <taxon>Oxalobacteraceae</taxon>
        <taxon>Noviherbaspirillum</taxon>
    </lineage>
</organism>
<keyword evidence="6" id="KW-0378">Hydrolase</keyword>
<evidence type="ECO:0000256" key="4">
    <source>
        <dbReference type="ARBA" id="ARBA00011738"/>
    </source>
</evidence>
<protein>
    <recommendedName>
        <fullName evidence="5">GDP-mannose pyrophosphatase</fullName>
    </recommendedName>
    <alternativeName>
        <fullName evidence="7">GDP-mannose hydrolase</fullName>
    </alternativeName>
    <alternativeName>
        <fullName evidence="8">GDPMK</fullName>
    </alternativeName>
</protein>
<evidence type="ECO:0000256" key="8">
    <source>
        <dbReference type="ARBA" id="ARBA00032272"/>
    </source>
</evidence>
<proteinExistence type="inferred from homology"/>
<feature type="domain" description="Nudix hydrolase" evidence="9">
    <location>
        <begin position="46"/>
        <end position="185"/>
    </location>
</feature>
<dbReference type="EMBL" id="BPMK01000002">
    <property type="protein sequence ID" value="GIZ50393.1"/>
    <property type="molecule type" value="Genomic_DNA"/>
</dbReference>
<dbReference type="NCBIfam" id="TIGR00052">
    <property type="entry name" value="nudix-type nucleoside diphosphatase, YffH/AdpP family"/>
    <property type="match status" value="1"/>
</dbReference>
<sequence length="197" mass="22553">MRTRGPLIKIVNVDTLSDDWHVLKKYTFDFHRQDGQWQRQSREVYDTGGGATVLLYNRQLRTVVLTRQFRMPVYLDGRDDGMLIETPAGMLENEAPADRIRDEIEEETGYCVTQVSKAFEAYMSPGSVKEKVFFFTAEYQPDKRRDGGGGVESEGEDIEVLELSFDEACRMMENGEIMDAKTIMSLQYAALHLFGRA</sequence>
<accession>A0ABQ4PZQ5</accession>
<comment type="cofactor">
    <cofactor evidence="2">
        <name>Mg(2+)</name>
        <dbReference type="ChEBI" id="CHEBI:18420"/>
    </cofactor>
</comment>
<dbReference type="Pfam" id="PF00293">
    <property type="entry name" value="NUDIX"/>
    <property type="match status" value="1"/>
</dbReference>
<reference evidence="10 11" key="1">
    <citation type="journal article" date="2022" name="Int. J. Syst. Evol. Microbiol.">
        <title>Noviherbaspirillum aridicola sp. nov., isolated from an arid soil in Pakistan.</title>
        <authorList>
            <person name="Khan I.U."/>
            <person name="Saqib M."/>
            <person name="Amin A."/>
            <person name="Hussain F."/>
            <person name="Li L."/>
            <person name="Liu Y.H."/>
            <person name="Fang B.Z."/>
            <person name="Ahmed I."/>
            <person name="Li W.J."/>
        </authorList>
    </citation>
    <scope>NUCLEOTIDE SEQUENCE [LARGE SCALE GENOMIC DNA]</scope>
    <source>
        <strain evidence="10 11">NCCP-691</strain>
    </source>
</reference>
<evidence type="ECO:0000256" key="6">
    <source>
        <dbReference type="ARBA" id="ARBA00022801"/>
    </source>
</evidence>
<dbReference type="SUPFAM" id="SSF55811">
    <property type="entry name" value="Nudix"/>
    <property type="match status" value="1"/>
</dbReference>
<dbReference type="CDD" id="cd24157">
    <property type="entry name" value="NUDIX_GDPMK"/>
    <property type="match status" value="1"/>
</dbReference>
<dbReference type="PANTHER" id="PTHR11839:SF18">
    <property type="entry name" value="NUDIX HYDROLASE DOMAIN-CONTAINING PROTEIN"/>
    <property type="match status" value="1"/>
</dbReference>
<evidence type="ECO:0000313" key="11">
    <source>
        <dbReference type="Proteomes" id="UP000887222"/>
    </source>
</evidence>
<dbReference type="Proteomes" id="UP000887222">
    <property type="component" value="Unassembled WGS sequence"/>
</dbReference>
<dbReference type="PANTHER" id="PTHR11839">
    <property type="entry name" value="UDP/ADP-SUGAR PYROPHOSPHATASE"/>
    <property type="match status" value="1"/>
</dbReference>
<dbReference type="RefSeq" id="WP_220806578.1">
    <property type="nucleotide sequence ID" value="NZ_BPMK01000002.1"/>
</dbReference>
<evidence type="ECO:0000259" key="9">
    <source>
        <dbReference type="PROSITE" id="PS51462"/>
    </source>
</evidence>
<dbReference type="InterPro" id="IPR000086">
    <property type="entry name" value="NUDIX_hydrolase_dom"/>
</dbReference>
<evidence type="ECO:0000313" key="10">
    <source>
        <dbReference type="EMBL" id="GIZ50393.1"/>
    </source>
</evidence>
<comment type="catalytic activity">
    <reaction evidence="1">
        <text>GDP-alpha-D-mannose + H2O = alpha-D-mannose 1-phosphate + GMP + 2 H(+)</text>
        <dbReference type="Rhea" id="RHEA:27978"/>
        <dbReference type="ChEBI" id="CHEBI:15377"/>
        <dbReference type="ChEBI" id="CHEBI:15378"/>
        <dbReference type="ChEBI" id="CHEBI:57527"/>
        <dbReference type="ChEBI" id="CHEBI:58115"/>
        <dbReference type="ChEBI" id="CHEBI:58409"/>
    </reaction>
</comment>
<evidence type="ECO:0000256" key="1">
    <source>
        <dbReference type="ARBA" id="ARBA00000847"/>
    </source>
</evidence>
<gene>
    <name evidence="10" type="ORF">NCCP691_04070</name>
</gene>
<dbReference type="Gene3D" id="3.90.79.10">
    <property type="entry name" value="Nucleoside Triphosphate Pyrophosphohydrolase"/>
    <property type="match status" value="1"/>
</dbReference>
<evidence type="ECO:0000256" key="7">
    <source>
        <dbReference type="ARBA" id="ARBA00032162"/>
    </source>
</evidence>
<evidence type="ECO:0000256" key="3">
    <source>
        <dbReference type="ARBA" id="ARBA00007275"/>
    </source>
</evidence>
<comment type="similarity">
    <text evidence="3">Belongs to the Nudix hydrolase family. NudK subfamily.</text>
</comment>
<dbReference type="InterPro" id="IPR004385">
    <property type="entry name" value="NDP_pyrophosphatase"/>
</dbReference>